<dbReference type="InterPro" id="IPR002467">
    <property type="entry name" value="Pept_M24A_MAP1"/>
</dbReference>
<evidence type="ECO:0000256" key="1">
    <source>
        <dbReference type="ARBA" id="ARBA00002521"/>
    </source>
</evidence>
<keyword evidence="5 6" id="KW-0378">Hydrolase</keyword>
<feature type="binding site" evidence="6">
    <location>
        <position position="111"/>
    </location>
    <ligand>
        <name>a divalent metal cation</name>
        <dbReference type="ChEBI" id="CHEBI:60240"/>
        <label>1</label>
    </ligand>
</feature>
<dbReference type="PRINTS" id="PR00599">
    <property type="entry name" value="MAPEPTIDASE"/>
</dbReference>
<organism evidence="9 10">
    <name type="scientific">Kutzneria viridogrisea</name>
    <dbReference type="NCBI Taxonomy" id="47990"/>
    <lineage>
        <taxon>Bacteria</taxon>
        <taxon>Bacillati</taxon>
        <taxon>Actinomycetota</taxon>
        <taxon>Actinomycetes</taxon>
        <taxon>Pseudonocardiales</taxon>
        <taxon>Pseudonocardiaceae</taxon>
        <taxon>Kutzneria</taxon>
    </lineage>
</organism>
<name>A0ABR6BQK0_9PSEU</name>
<evidence type="ECO:0000313" key="10">
    <source>
        <dbReference type="Proteomes" id="UP000517916"/>
    </source>
</evidence>
<comment type="caution">
    <text evidence="9">The sequence shown here is derived from an EMBL/GenBank/DDBJ whole genome shotgun (WGS) entry which is preliminary data.</text>
</comment>
<feature type="binding site" evidence="6">
    <location>
        <position position="239"/>
    </location>
    <ligand>
        <name>a divalent metal cation</name>
        <dbReference type="ChEBI" id="CHEBI:60240"/>
        <label>2</label>
        <note>catalytic</note>
    </ligand>
</feature>
<dbReference type="RefSeq" id="WP_182839189.1">
    <property type="nucleotide sequence ID" value="NZ_BAAABQ010000022.1"/>
</dbReference>
<sequence>MIELKTPEDLGAMRAAGKIVATALAAVQEHAGVGVSLTELDAVAARVLEESGAGSSFLNYLPAFAPTPYPAVVCASVNDAIVHGIPTDYRLRDGDLVSIDFGAHLDGWHGDAAVSFVVGTPREEDLRLIETTRGALDAAIEVCRPGATLGDIGNAIGPVARSAGYGILAEHGGHGVGRRMHEQPHVPNEGSAGKGMRLHPGLVIAIEPMFTAGGRDEYRTDRDGWTLRTADGSRAAHVEHTIAITEDGPLVLTAL</sequence>
<protein>
    <recommendedName>
        <fullName evidence="6 7">Methionine aminopeptidase</fullName>
        <shortName evidence="6">MAP</shortName>
        <shortName evidence="6">MetAP</shortName>
        <ecNumber evidence="6 7">3.4.11.18</ecNumber>
    </recommendedName>
    <alternativeName>
        <fullName evidence="6">Peptidase M</fullName>
    </alternativeName>
</protein>
<feature type="binding site" evidence="6">
    <location>
        <position position="100"/>
    </location>
    <ligand>
        <name>a divalent metal cation</name>
        <dbReference type="ChEBI" id="CHEBI:60240"/>
        <label>1</label>
    </ligand>
</feature>
<dbReference type="CDD" id="cd01086">
    <property type="entry name" value="MetAP1"/>
    <property type="match status" value="1"/>
</dbReference>
<accession>A0ABR6BQK0</accession>
<evidence type="ECO:0000256" key="6">
    <source>
        <dbReference type="HAMAP-Rule" id="MF_01974"/>
    </source>
</evidence>
<dbReference type="Proteomes" id="UP000517916">
    <property type="component" value="Unassembled WGS sequence"/>
</dbReference>
<feature type="binding site" evidence="6">
    <location>
        <position position="239"/>
    </location>
    <ligand>
        <name>a divalent metal cation</name>
        <dbReference type="ChEBI" id="CHEBI:60240"/>
        <label>1</label>
    </ligand>
</feature>
<feature type="binding site" evidence="6">
    <location>
        <position position="207"/>
    </location>
    <ligand>
        <name>a divalent metal cation</name>
        <dbReference type="ChEBI" id="CHEBI:60240"/>
        <label>2</label>
        <note>catalytic</note>
    </ligand>
</feature>
<comment type="subunit">
    <text evidence="6">Monomer.</text>
</comment>
<keyword evidence="2 6" id="KW-0031">Aminopeptidase</keyword>
<dbReference type="Pfam" id="PF00557">
    <property type="entry name" value="Peptidase_M24"/>
    <property type="match status" value="1"/>
</dbReference>
<evidence type="ECO:0000313" key="9">
    <source>
        <dbReference type="EMBL" id="MBA8928980.1"/>
    </source>
</evidence>
<evidence type="ECO:0000259" key="8">
    <source>
        <dbReference type="Pfam" id="PF00557"/>
    </source>
</evidence>
<dbReference type="InterPro" id="IPR001714">
    <property type="entry name" value="Pept_M24_MAP"/>
</dbReference>
<dbReference type="NCBIfam" id="TIGR00500">
    <property type="entry name" value="met_pdase_I"/>
    <property type="match status" value="1"/>
</dbReference>
<dbReference type="EMBL" id="JACJID010000005">
    <property type="protein sequence ID" value="MBA8928980.1"/>
    <property type="molecule type" value="Genomic_DNA"/>
</dbReference>
<evidence type="ECO:0000256" key="3">
    <source>
        <dbReference type="ARBA" id="ARBA00022670"/>
    </source>
</evidence>
<evidence type="ECO:0000256" key="4">
    <source>
        <dbReference type="ARBA" id="ARBA00022723"/>
    </source>
</evidence>
<comment type="cofactor">
    <cofactor evidence="6">
        <name>Co(2+)</name>
        <dbReference type="ChEBI" id="CHEBI:48828"/>
    </cofactor>
    <cofactor evidence="6">
        <name>Zn(2+)</name>
        <dbReference type="ChEBI" id="CHEBI:29105"/>
    </cofactor>
    <cofactor evidence="6">
        <name>Mn(2+)</name>
        <dbReference type="ChEBI" id="CHEBI:29035"/>
    </cofactor>
    <cofactor evidence="6">
        <name>Fe(2+)</name>
        <dbReference type="ChEBI" id="CHEBI:29033"/>
    </cofactor>
    <text evidence="6">Binds 2 divalent metal cations per subunit. Has a high-affinity and a low affinity metal-binding site. The true nature of the physiological cofactor is under debate. The enzyme is active with cobalt, zinc, manganese or divalent iron ions. Most likely, methionine aminopeptidases function as mononuclear Fe(2+)-metalloproteases under physiological conditions, and the catalytically relevant metal-binding site has been assigned to the histidine-containing high-affinity site.</text>
</comment>
<reference evidence="9 10" key="1">
    <citation type="submission" date="2020-08" db="EMBL/GenBank/DDBJ databases">
        <title>Genomic Encyclopedia of Archaeal and Bacterial Type Strains, Phase II (KMG-II): from individual species to whole genera.</title>
        <authorList>
            <person name="Goeker M."/>
        </authorList>
    </citation>
    <scope>NUCLEOTIDE SEQUENCE [LARGE SCALE GENOMIC DNA]</scope>
    <source>
        <strain evidence="9 10">DSM 43850</strain>
    </source>
</reference>
<dbReference type="Gene3D" id="3.90.230.10">
    <property type="entry name" value="Creatinase/methionine aminopeptidase superfamily"/>
    <property type="match status" value="1"/>
</dbReference>
<keyword evidence="4 6" id="KW-0479">Metal-binding</keyword>
<comment type="similarity">
    <text evidence="6">Belongs to the peptidase M24A family. Methionine aminopeptidase type 1 subfamily.</text>
</comment>
<evidence type="ECO:0000256" key="5">
    <source>
        <dbReference type="ARBA" id="ARBA00022801"/>
    </source>
</evidence>
<evidence type="ECO:0000256" key="2">
    <source>
        <dbReference type="ARBA" id="ARBA00022438"/>
    </source>
</evidence>
<feature type="domain" description="Peptidase M24" evidence="8">
    <location>
        <begin position="12"/>
        <end position="246"/>
    </location>
</feature>
<dbReference type="GO" id="GO:0004239">
    <property type="term" value="F:initiator methionyl aminopeptidase activity"/>
    <property type="evidence" value="ECO:0007669"/>
    <property type="project" value="UniProtKB-EC"/>
</dbReference>
<comment type="catalytic activity">
    <reaction evidence="6 7">
        <text>Release of N-terminal amino acids, preferentially methionine, from peptides and arylamides.</text>
        <dbReference type="EC" id="3.4.11.18"/>
    </reaction>
</comment>
<proteinExistence type="inferred from homology"/>
<gene>
    <name evidence="6" type="primary">map</name>
    <name evidence="9" type="ORF">BC739_006198</name>
</gene>
<keyword evidence="3 6" id="KW-0645">Protease</keyword>
<dbReference type="PANTHER" id="PTHR43330:SF27">
    <property type="entry name" value="METHIONINE AMINOPEPTIDASE"/>
    <property type="match status" value="1"/>
</dbReference>
<dbReference type="SUPFAM" id="SSF55920">
    <property type="entry name" value="Creatinase/aminopeptidase"/>
    <property type="match status" value="1"/>
</dbReference>
<evidence type="ECO:0000256" key="7">
    <source>
        <dbReference type="RuleBase" id="RU003653"/>
    </source>
</evidence>
<feature type="binding site" evidence="6">
    <location>
        <position position="181"/>
    </location>
    <ligand>
        <name>substrate</name>
    </ligand>
</feature>
<feature type="binding site" evidence="6">
    <location>
        <position position="83"/>
    </location>
    <ligand>
        <name>substrate</name>
    </ligand>
</feature>
<feature type="binding site" evidence="6">
    <location>
        <position position="111"/>
    </location>
    <ligand>
        <name>a divalent metal cation</name>
        <dbReference type="ChEBI" id="CHEBI:60240"/>
        <label>2</label>
        <note>catalytic</note>
    </ligand>
</feature>
<feature type="binding site" evidence="6">
    <location>
        <position position="174"/>
    </location>
    <ligand>
        <name>a divalent metal cation</name>
        <dbReference type="ChEBI" id="CHEBI:60240"/>
        <label>2</label>
        <note>catalytic</note>
    </ligand>
</feature>
<dbReference type="InterPro" id="IPR036005">
    <property type="entry name" value="Creatinase/aminopeptidase-like"/>
</dbReference>
<dbReference type="EC" id="3.4.11.18" evidence="6 7"/>
<dbReference type="PANTHER" id="PTHR43330">
    <property type="entry name" value="METHIONINE AMINOPEPTIDASE"/>
    <property type="match status" value="1"/>
</dbReference>
<dbReference type="HAMAP" id="MF_01974">
    <property type="entry name" value="MetAP_1"/>
    <property type="match status" value="1"/>
</dbReference>
<dbReference type="InterPro" id="IPR000994">
    <property type="entry name" value="Pept_M24"/>
</dbReference>
<keyword evidence="10" id="KW-1185">Reference proteome</keyword>
<comment type="function">
    <text evidence="1 6">Removes the N-terminal methionine from nascent proteins. The N-terminal methionine is often cleaved when the second residue in the primary sequence is small and uncharged (Met-Ala-, Cys, Gly, Pro, Ser, Thr, or Val). Requires deformylation of the N(alpha)-formylated initiator methionine before it can be hydrolyzed.</text>
</comment>